<dbReference type="InterPro" id="IPR004883">
    <property type="entry name" value="LOB"/>
</dbReference>
<dbReference type="PANTHER" id="PTHR31304">
    <property type="entry name" value="LOB DOMAIN-CONTAINING PROTEIN 38"/>
    <property type="match status" value="1"/>
</dbReference>
<name>A0ABR2LE15_9ASPA</name>
<protein>
    <submittedName>
        <fullName evidence="3">LOB domain-containing protein 39</fullName>
    </submittedName>
</protein>
<accession>A0ABR2LE15</accession>
<proteinExistence type="inferred from homology"/>
<dbReference type="PANTHER" id="PTHR31304:SF1">
    <property type="entry name" value="LOB DOMAIN-CONTAINING PROTEIN 39"/>
    <property type="match status" value="1"/>
</dbReference>
<dbReference type="Pfam" id="PF03195">
    <property type="entry name" value="LOB"/>
    <property type="match status" value="2"/>
</dbReference>
<evidence type="ECO:0000313" key="3">
    <source>
        <dbReference type="EMBL" id="KAK8938118.1"/>
    </source>
</evidence>
<dbReference type="EMBL" id="JBBWWR010000021">
    <property type="protein sequence ID" value="KAK8938118.1"/>
    <property type="molecule type" value="Genomic_DNA"/>
</dbReference>
<organism evidence="3 4">
    <name type="scientific">Platanthera guangdongensis</name>
    <dbReference type="NCBI Taxonomy" id="2320717"/>
    <lineage>
        <taxon>Eukaryota</taxon>
        <taxon>Viridiplantae</taxon>
        <taxon>Streptophyta</taxon>
        <taxon>Embryophyta</taxon>
        <taxon>Tracheophyta</taxon>
        <taxon>Spermatophyta</taxon>
        <taxon>Magnoliopsida</taxon>
        <taxon>Liliopsida</taxon>
        <taxon>Asparagales</taxon>
        <taxon>Orchidaceae</taxon>
        <taxon>Orchidoideae</taxon>
        <taxon>Orchideae</taxon>
        <taxon>Orchidinae</taxon>
        <taxon>Platanthera</taxon>
    </lineage>
</organism>
<comment type="caution">
    <text evidence="3">The sequence shown here is derived from an EMBL/GenBank/DDBJ whole genome shotgun (WGS) entry which is preliminary data.</text>
</comment>
<comment type="similarity">
    <text evidence="1">Belongs to the LOB domain-containing protein family.</text>
</comment>
<evidence type="ECO:0000259" key="2">
    <source>
        <dbReference type="PROSITE" id="PS50891"/>
    </source>
</evidence>
<evidence type="ECO:0000313" key="4">
    <source>
        <dbReference type="Proteomes" id="UP001412067"/>
    </source>
</evidence>
<dbReference type="PROSITE" id="PS50891">
    <property type="entry name" value="LOB"/>
    <property type="match status" value="1"/>
</dbReference>
<keyword evidence="4" id="KW-1185">Reference proteome</keyword>
<evidence type="ECO:0000256" key="1">
    <source>
        <dbReference type="ARBA" id="ARBA00005474"/>
    </source>
</evidence>
<dbReference type="Proteomes" id="UP001412067">
    <property type="component" value="Unassembled WGS sequence"/>
</dbReference>
<reference evidence="3 4" key="1">
    <citation type="journal article" date="2022" name="Nat. Plants">
        <title>Genomes of leafy and leafless Platanthera orchids illuminate the evolution of mycoheterotrophy.</title>
        <authorList>
            <person name="Li M.H."/>
            <person name="Liu K.W."/>
            <person name="Li Z."/>
            <person name="Lu H.C."/>
            <person name="Ye Q.L."/>
            <person name="Zhang D."/>
            <person name="Wang J.Y."/>
            <person name="Li Y.F."/>
            <person name="Zhong Z.M."/>
            <person name="Liu X."/>
            <person name="Yu X."/>
            <person name="Liu D.K."/>
            <person name="Tu X.D."/>
            <person name="Liu B."/>
            <person name="Hao Y."/>
            <person name="Liao X.Y."/>
            <person name="Jiang Y.T."/>
            <person name="Sun W.H."/>
            <person name="Chen J."/>
            <person name="Chen Y.Q."/>
            <person name="Ai Y."/>
            <person name="Zhai J.W."/>
            <person name="Wu S.S."/>
            <person name="Zhou Z."/>
            <person name="Hsiao Y.Y."/>
            <person name="Wu W.L."/>
            <person name="Chen Y.Y."/>
            <person name="Lin Y.F."/>
            <person name="Hsu J.L."/>
            <person name="Li C.Y."/>
            <person name="Wang Z.W."/>
            <person name="Zhao X."/>
            <person name="Zhong W.Y."/>
            <person name="Ma X.K."/>
            <person name="Ma L."/>
            <person name="Huang J."/>
            <person name="Chen G.Z."/>
            <person name="Huang M.Z."/>
            <person name="Huang L."/>
            <person name="Peng D.H."/>
            <person name="Luo Y.B."/>
            <person name="Zou S.Q."/>
            <person name="Chen S.P."/>
            <person name="Lan S."/>
            <person name="Tsai W.C."/>
            <person name="Van de Peer Y."/>
            <person name="Liu Z.J."/>
        </authorList>
    </citation>
    <scope>NUCLEOTIDE SEQUENCE [LARGE SCALE GENOMIC DNA]</scope>
    <source>
        <strain evidence="3">Lor288</strain>
    </source>
</reference>
<sequence length="216" mass="23875">MSCNGCRVLRKGCGESCILRPCLQWIDSSEAQGHATVFVAKFFGRAGLMAFISAVPEFHRPGKLTLIPCFFNQTFLSKHLEFKLISPSALFQSLLFEACGRAINPVSGAVGLLWTRHWHLCQVAVETVLRGGMIGPIKEIVGDDGDGAVSYKLMDSPLVGDLRSPAMCDLELNLTLPAKEMRRRSWTPSLNSNDSITTSDDELCLDREKRLLNLFV</sequence>
<gene>
    <name evidence="3" type="primary">LBD39</name>
    <name evidence="3" type="ORF">KSP40_PGU011777</name>
</gene>
<feature type="domain" description="LOB" evidence="2">
    <location>
        <begin position="1"/>
        <end position="134"/>
    </location>
</feature>